<dbReference type="EMBL" id="JBBNAG010000005">
    <property type="protein sequence ID" value="KAK9132996.1"/>
    <property type="molecule type" value="Genomic_DNA"/>
</dbReference>
<proteinExistence type="predicted"/>
<evidence type="ECO:0000313" key="2">
    <source>
        <dbReference type="Proteomes" id="UP001419268"/>
    </source>
</evidence>
<gene>
    <name evidence="1" type="ORF">Scep_012524</name>
</gene>
<comment type="caution">
    <text evidence="1">The sequence shown here is derived from an EMBL/GenBank/DDBJ whole genome shotgun (WGS) entry which is preliminary data.</text>
</comment>
<keyword evidence="2" id="KW-1185">Reference proteome</keyword>
<reference evidence="1 2" key="1">
    <citation type="submission" date="2024-01" db="EMBL/GenBank/DDBJ databases">
        <title>Genome assemblies of Stephania.</title>
        <authorList>
            <person name="Yang L."/>
        </authorList>
    </citation>
    <scope>NUCLEOTIDE SEQUENCE [LARGE SCALE GENOMIC DNA]</scope>
    <source>
        <strain evidence="1">JXDWG</strain>
        <tissue evidence="1">Leaf</tissue>
    </source>
</reference>
<dbReference type="Proteomes" id="UP001419268">
    <property type="component" value="Unassembled WGS sequence"/>
</dbReference>
<organism evidence="1 2">
    <name type="scientific">Stephania cephalantha</name>
    <dbReference type="NCBI Taxonomy" id="152367"/>
    <lineage>
        <taxon>Eukaryota</taxon>
        <taxon>Viridiplantae</taxon>
        <taxon>Streptophyta</taxon>
        <taxon>Embryophyta</taxon>
        <taxon>Tracheophyta</taxon>
        <taxon>Spermatophyta</taxon>
        <taxon>Magnoliopsida</taxon>
        <taxon>Ranunculales</taxon>
        <taxon>Menispermaceae</taxon>
        <taxon>Menispermoideae</taxon>
        <taxon>Cissampelideae</taxon>
        <taxon>Stephania</taxon>
    </lineage>
</organism>
<name>A0AAP0JF27_9MAGN</name>
<accession>A0AAP0JF27</accession>
<sequence length="49" mass="5438">MDIIFDDVVGKDKYGRVQNFGLGPSEKDVLKKSAQVLSPEIVKKNKMGD</sequence>
<evidence type="ECO:0000313" key="1">
    <source>
        <dbReference type="EMBL" id="KAK9132996.1"/>
    </source>
</evidence>
<dbReference type="AlphaFoldDB" id="A0AAP0JF27"/>
<protein>
    <submittedName>
        <fullName evidence="1">Uncharacterized protein</fullName>
    </submittedName>
</protein>